<comment type="cofactor">
    <cofactor evidence="1">
        <name>[4Fe-4S] cluster</name>
        <dbReference type="ChEBI" id="CHEBI:49883"/>
    </cofactor>
</comment>
<evidence type="ECO:0000256" key="3">
    <source>
        <dbReference type="ARBA" id="ARBA00012167"/>
    </source>
</evidence>
<dbReference type="InterPro" id="IPR006638">
    <property type="entry name" value="Elp3/MiaA/NifB-like_rSAM"/>
</dbReference>
<dbReference type="SFLD" id="SFLDS00029">
    <property type="entry name" value="Radical_SAM"/>
    <property type="match status" value="1"/>
</dbReference>
<dbReference type="EC" id="4.1.99.22" evidence="3"/>
<proteinExistence type="predicted"/>
<feature type="domain" description="Radical SAM core" evidence="15">
    <location>
        <begin position="183"/>
        <end position="420"/>
    </location>
</feature>
<dbReference type="InterPro" id="IPR000385">
    <property type="entry name" value="MoaA_NifB_PqqE_Fe-S-bd_CS"/>
</dbReference>
<dbReference type="InterPro" id="IPR058240">
    <property type="entry name" value="rSAM_sf"/>
</dbReference>
<evidence type="ECO:0000256" key="7">
    <source>
        <dbReference type="ARBA" id="ARBA00022741"/>
    </source>
</evidence>
<dbReference type="GO" id="GO:0046872">
    <property type="term" value="F:metal ion binding"/>
    <property type="evidence" value="ECO:0007669"/>
    <property type="project" value="UniProtKB-KW"/>
</dbReference>
<evidence type="ECO:0000256" key="12">
    <source>
        <dbReference type="ARBA" id="ARBA00023239"/>
    </source>
</evidence>
<evidence type="ECO:0000313" key="16">
    <source>
        <dbReference type="EMBL" id="CAD9974883.1"/>
    </source>
</evidence>
<dbReference type="InterPro" id="IPR013483">
    <property type="entry name" value="MoaA"/>
</dbReference>
<dbReference type="GO" id="GO:0061798">
    <property type="term" value="F:GTP 3',8'-cyclase activity"/>
    <property type="evidence" value="ECO:0007669"/>
    <property type="project" value="UniProtKB-EC"/>
</dbReference>
<dbReference type="InterPro" id="IPR010505">
    <property type="entry name" value="MoaA_twitch"/>
</dbReference>
<accession>A0A7S2YFX9</accession>
<evidence type="ECO:0000256" key="1">
    <source>
        <dbReference type="ARBA" id="ARBA00001966"/>
    </source>
</evidence>
<feature type="region of interest" description="Disordered" evidence="14">
    <location>
        <begin position="115"/>
        <end position="147"/>
    </location>
</feature>
<dbReference type="GO" id="GO:0006777">
    <property type="term" value="P:Mo-molybdopterin cofactor biosynthetic process"/>
    <property type="evidence" value="ECO:0007669"/>
    <property type="project" value="UniProtKB-KW"/>
</dbReference>
<comment type="catalytic activity">
    <reaction evidence="13">
        <text>GTP + AH2 + S-adenosyl-L-methionine = (8S)-3',8-cyclo-7,8-dihydroguanosine 5'-triphosphate + 5'-deoxyadenosine + L-methionine + A + H(+)</text>
        <dbReference type="Rhea" id="RHEA:49576"/>
        <dbReference type="ChEBI" id="CHEBI:13193"/>
        <dbReference type="ChEBI" id="CHEBI:15378"/>
        <dbReference type="ChEBI" id="CHEBI:17319"/>
        <dbReference type="ChEBI" id="CHEBI:17499"/>
        <dbReference type="ChEBI" id="CHEBI:37565"/>
        <dbReference type="ChEBI" id="CHEBI:57844"/>
        <dbReference type="ChEBI" id="CHEBI:59789"/>
        <dbReference type="ChEBI" id="CHEBI:131766"/>
        <dbReference type="EC" id="4.1.99.22"/>
    </reaction>
</comment>
<dbReference type="InterPro" id="IPR050105">
    <property type="entry name" value="MoCo_biosynth_MoaA/MoaC"/>
</dbReference>
<evidence type="ECO:0000256" key="6">
    <source>
        <dbReference type="ARBA" id="ARBA00022723"/>
    </source>
</evidence>
<feature type="region of interest" description="Disordered" evidence="14">
    <location>
        <begin position="1"/>
        <end position="29"/>
    </location>
</feature>
<name>A0A7S2YFX9_9STRA</name>
<dbReference type="InterPro" id="IPR007197">
    <property type="entry name" value="rSAM"/>
</dbReference>
<feature type="compositionally biased region" description="Low complexity" evidence="14">
    <location>
        <begin position="130"/>
        <end position="147"/>
    </location>
</feature>
<keyword evidence="5" id="KW-0949">S-adenosyl-L-methionine</keyword>
<dbReference type="InterPro" id="IPR013785">
    <property type="entry name" value="Aldolase_TIM"/>
</dbReference>
<dbReference type="PANTHER" id="PTHR22960">
    <property type="entry name" value="MOLYBDOPTERIN COFACTOR SYNTHESIS PROTEIN A"/>
    <property type="match status" value="1"/>
</dbReference>
<keyword evidence="9" id="KW-0411">Iron-sulfur</keyword>
<evidence type="ECO:0000256" key="5">
    <source>
        <dbReference type="ARBA" id="ARBA00022691"/>
    </source>
</evidence>
<keyword evidence="7" id="KW-0547">Nucleotide-binding</keyword>
<evidence type="ECO:0000256" key="9">
    <source>
        <dbReference type="ARBA" id="ARBA00023014"/>
    </source>
</evidence>
<dbReference type="SFLD" id="SFLDG01386">
    <property type="entry name" value="main_SPASM_domain-containing"/>
    <property type="match status" value="1"/>
</dbReference>
<dbReference type="SMART" id="SM00729">
    <property type="entry name" value="Elp3"/>
    <property type="match status" value="1"/>
</dbReference>
<dbReference type="Pfam" id="PF06463">
    <property type="entry name" value="Mob_synth_C"/>
    <property type="match status" value="1"/>
</dbReference>
<dbReference type="SFLD" id="SFLDG01067">
    <property type="entry name" value="SPASM/twitch_domain_containing"/>
    <property type="match status" value="1"/>
</dbReference>
<dbReference type="SFLD" id="SFLDG01383">
    <property type="entry name" value="cyclic_pyranopterin_phosphate"/>
    <property type="match status" value="1"/>
</dbReference>
<dbReference type="EMBL" id="HBHT01023900">
    <property type="protein sequence ID" value="CAD9974883.1"/>
    <property type="molecule type" value="Transcribed_RNA"/>
</dbReference>
<reference evidence="16" key="1">
    <citation type="submission" date="2021-01" db="EMBL/GenBank/DDBJ databases">
        <authorList>
            <person name="Corre E."/>
            <person name="Pelletier E."/>
            <person name="Niang G."/>
            <person name="Scheremetjew M."/>
            <person name="Finn R."/>
            <person name="Kale V."/>
            <person name="Holt S."/>
            <person name="Cochrane G."/>
            <person name="Meng A."/>
            <person name="Brown T."/>
            <person name="Cohen L."/>
        </authorList>
    </citation>
    <scope>NUCLEOTIDE SEQUENCE</scope>
    <source>
        <strain evidence="16">CCMP125</strain>
    </source>
</reference>
<dbReference type="CDD" id="cd01335">
    <property type="entry name" value="Radical_SAM"/>
    <property type="match status" value="1"/>
</dbReference>
<dbReference type="GO" id="GO:0051539">
    <property type="term" value="F:4 iron, 4 sulfur cluster binding"/>
    <property type="evidence" value="ECO:0007669"/>
    <property type="project" value="UniProtKB-KW"/>
</dbReference>
<dbReference type="GO" id="GO:0005525">
    <property type="term" value="F:GTP binding"/>
    <property type="evidence" value="ECO:0007669"/>
    <property type="project" value="UniProtKB-KW"/>
</dbReference>
<keyword evidence="11" id="KW-0501">Molybdenum cofactor biosynthesis</keyword>
<evidence type="ECO:0000256" key="10">
    <source>
        <dbReference type="ARBA" id="ARBA00023134"/>
    </source>
</evidence>
<comment type="pathway">
    <text evidence="2">Cofactor biosynthesis; molybdopterin biosynthesis.</text>
</comment>
<evidence type="ECO:0000256" key="13">
    <source>
        <dbReference type="ARBA" id="ARBA00048697"/>
    </source>
</evidence>
<dbReference type="AlphaFoldDB" id="A0A7S2YFX9"/>
<keyword evidence="6" id="KW-0479">Metal-binding</keyword>
<dbReference type="NCBIfam" id="TIGR02666">
    <property type="entry name" value="moaA"/>
    <property type="match status" value="1"/>
</dbReference>
<dbReference type="CDD" id="cd21117">
    <property type="entry name" value="Twitch_MoaA"/>
    <property type="match status" value="1"/>
</dbReference>
<sequence>MRSSASSSCSKGLLRSVLTGKEATPRPPVRTLFASAVSRLDSSLPFSQQQQHNGKKRPYPLAVFDQVRPSTASTRSLDWRSLSSRSKSTAAAVSTDDYHVEDRPRLAALRERLQTEPAPRPASQYAQNGSSPIVTTTTSSVTATSPSPAVVESPILDMEELRAWADAQPDLPLDNQKLLLTDRYQRHHSYLRLSLTERCNLRCTYCMPPEGVPLQPKSHILQTSELLQLASYFRYQGGVSKFRLTGGEPTLRADLVDIVHGLKALDPQQIGMTTNGIVLASKLPALVEAGMDSINISLDTLQPDKFAELTRRPAGYLDKVWQALEACHDVQQEQMRMSGQSKPNLTVKLNCVVMRNVNTDEIADFVKLTQTFPHLAIRFIEYMPFSDNGWNNDQLVPYPELLQDLHDNHNIDLQKVPSPDPSDTTKWYQTPWSSTASSRNIGFITSMSQHFCGTCNRLRLTADGQLKVCLFDGKTELSLRDALRAGFTNQQLAKVIHAAVQNKHYKLGGHVDPQALADDADTNRPMTLIGG</sequence>
<organism evidence="16">
    <name type="scientific">Entomoneis paludosa</name>
    <dbReference type="NCBI Taxonomy" id="265537"/>
    <lineage>
        <taxon>Eukaryota</taxon>
        <taxon>Sar</taxon>
        <taxon>Stramenopiles</taxon>
        <taxon>Ochrophyta</taxon>
        <taxon>Bacillariophyta</taxon>
        <taxon>Bacillariophyceae</taxon>
        <taxon>Bacillariophycidae</taxon>
        <taxon>Entomoneidaceae</taxon>
        <taxon>Entomoneis</taxon>
    </lineage>
</organism>
<evidence type="ECO:0000259" key="15">
    <source>
        <dbReference type="PROSITE" id="PS51918"/>
    </source>
</evidence>
<dbReference type="PROSITE" id="PS51918">
    <property type="entry name" value="RADICAL_SAM"/>
    <property type="match status" value="1"/>
</dbReference>
<evidence type="ECO:0000256" key="4">
    <source>
        <dbReference type="ARBA" id="ARBA00022485"/>
    </source>
</evidence>
<gene>
    <name evidence="16" type="ORF">APAL1065_LOCUS16047</name>
</gene>
<feature type="compositionally biased region" description="Low complexity" evidence="14">
    <location>
        <begin position="1"/>
        <end position="10"/>
    </location>
</feature>
<keyword evidence="10" id="KW-0342">GTP-binding</keyword>
<dbReference type="PROSITE" id="PS01305">
    <property type="entry name" value="MOAA_NIFB_PQQE"/>
    <property type="match status" value="1"/>
</dbReference>
<dbReference type="SUPFAM" id="SSF102114">
    <property type="entry name" value="Radical SAM enzymes"/>
    <property type="match status" value="1"/>
</dbReference>
<dbReference type="GO" id="GO:0061799">
    <property type="term" value="F:cyclic pyranopterin monophosphate synthase activity"/>
    <property type="evidence" value="ECO:0007669"/>
    <property type="project" value="TreeGrafter"/>
</dbReference>
<dbReference type="Gene3D" id="3.20.20.70">
    <property type="entry name" value="Aldolase class I"/>
    <property type="match status" value="1"/>
</dbReference>
<evidence type="ECO:0000256" key="8">
    <source>
        <dbReference type="ARBA" id="ARBA00023004"/>
    </source>
</evidence>
<evidence type="ECO:0000256" key="14">
    <source>
        <dbReference type="SAM" id="MobiDB-lite"/>
    </source>
</evidence>
<evidence type="ECO:0000256" key="11">
    <source>
        <dbReference type="ARBA" id="ARBA00023150"/>
    </source>
</evidence>
<keyword evidence="4" id="KW-0004">4Fe-4S</keyword>
<keyword evidence="8" id="KW-0408">Iron</keyword>
<dbReference type="Pfam" id="PF04055">
    <property type="entry name" value="Radical_SAM"/>
    <property type="match status" value="1"/>
</dbReference>
<dbReference type="PANTHER" id="PTHR22960:SF0">
    <property type="entry name" value="MOLYBDENUM COFACTOR BIOSYNTHESIS PROTEIN 1"/>
    <property type="match status" value="1"/>
</dbReference>
<keyword evidence="12" id="KW-0456">Lyase</keyword>
<dbReference type="UniPathway" id="UPA00344"/>
<evidence type="ECO:0000256" key="2">
    <source>
        <dbReference type="ARBA" id="ARBA00005046"/>
    </source>
</evidence>
<dbReference type="InterPro" id="IPR040064">
    <property type="entry name" value="MoaA-like"/>
</dbReference>
<protein>
    <recommendedName>
        <fullName evidence="3">GTP 3',8-cyclase</fullName>
        <ecNumber evidence="3">4.1.99.22</ecNumber>
    </recommendedName>
</protein>